<name>A0A385TJR7_PAELA</name>
<feature type="transmembrane region" description="Helical" evidence="6">
    <location>
        <begin position="345"/>
        <end position="366"/>
    </location>
</feature>
<feature type="transmembrane region" description="Helical" evidence="6">
    <location>
        <begin position="253"/>
        <end position="273"/>
    </location>
</feature>
<dbReference type="Gene3D" id="1.20.1720.10">
    <property type="entry name" value="Multidrug resistance protein D"/>
    <property type="match status" value="1"/>
</dbReference>
<sequence>METGRMKSASETLIRILAFTLAISVMSATMFNIVLPEIRHEFGLSMSEVSWVTTSYLLVFAIGSVIYGKLADRYNLKTLITVGFMTFIVGSMIGMLSEAYGMLIIARVLQAAGAAVIPAISGIIPVRYFPPEHRGKALGISMAGGAIGSAAGPAAAALLVSIVHWRMLFFMPLLTLLALPFYYRYLHDEKVGTSRMDWLGCSLLAGAVAMLLLSIANFSGVTAIMFVVLLVSFVWRIQRAATPFVKPDVFKNVHYSLGLAISFAMTGIGYSLAFLTPTLLTQVHVLRPGLSGIVMAPAAIAAALLSQSGGKMADNRGISFLFRIAASLFLLCFLLLSSFTGTSPIWLALFLILGGVGQAFMSIVLAKSISLSLPNEQSGVGMGLLSMLNFIAGAVFASLYGTMVDQGATQAWNPLITDSSAYVFSNIYFMLTVLIVAVAVLFIAFFNKKVMPKVRR</sequence>
<feature type="transmembrane region" description="Helical" evidence="6">
    <location>
        <begin position="168"/>
        <end position="186"/>
    </location>
</feature>
<evidence type="ECO:0000259" key="7">
    <source>
        <dbReference type="PROSITE" id="PS50850"/>
    </source>
</evidence>
<feature type="transmembrane region" description="Helical" evidence="6">
    <location>
        <begin position="222"/>
        <end position="241"/>
    </location>
</feature>
<dbReference type="Gene3D" id="1.20.1250.20">
    <property type="entry name" value="MFS general substrate transporter like domains"/>
    <property type="match status" value="1"/>
</dbReference>
<dbReference type="PROSITE" id="PS50850">
    <property type="entry name" value="MFS"/>
    <property type="match status" value="1"/>
</dbReference>
<gene>
    <name evidence="8" type="ORF">D5F53_11620</name>
</gene>
<feature type="transmembrane region" description="Helical" evidence="6">
    <location>
        <begin position="138"/>
        <end position="162"/>
    </location>
</feature>
<dbReference type="InterPro" id="IPR020846">
    <property type="entry name" value="MFS_dom"/>
</dbReference>
<dbReference type="PRINTS" id="PR01036">
    <property type="entry name" value="TCRTETB"/>
</dbReference>
<evidence type="ECO:0000256" key="2">
    <source>
        <dbReference type="ARBA" id="ARBA00022448"/>
    </source>
</evidence>
<dbReference type="EMBL" id="CP032412">
    <property type="protein sequence ID" value="AYB43903.1"/>
    <property type="molecule type" value="Genomic_DNA"/>
</dbReference>
<evidence type="ECO:0000256" key="4">
    <source>
        <dbReference type="ARBA" id="ARBA00022989"/>
    </source>
</evidence>
<dbReference type="Proteomes" id="UP000266552">
    <property type="component" value="Chromosome"/>
</dbReference>
<keyword evidence="3 6" id="KW-0812">Transmembrane</keyword>
<feature type="transmembrane region" description="Helical" evidence="6">
    <location>
        <begin position="103"/>
        <end position="126"/>
    </location>
</feature>
<dbReference type="GO" id="GO:0005886">
    <property type="term" value="C:plasma membrane"/>
    <property type="evidence" value="ECO:0007669"/>
    <property type="project" value="UniProtKB-SubCell"/>
</dbReference>
<dbReference type="PANTHER" id="PTHR42718">
    <property type="entry name" value="MAJOR FACILITATOR SUPERFAMILY MULTIDRUG TRANSPORTER MFSC"/>
    <property type="match status" value="1"/>
</dbReference>
<dbReference type="SUPFAM" id="SSF103473">
    <property type="entry name" value="MFS general substrate transporter"/>
    <property type="match status" value="1"/>
</dbReference>
<dbReference type="RefSeq" id="WP_119847820.1">
    <property type="nucleotide sequence ID" value="NZ_CP032412.1"/>
</dbReference>
<dbReference type="CDD" id="cd17321">
    <property type="entry name" value="MFS_MMR_MDR_like"/>
    <property type="match status" value="1"/>
</dbReference>
<comment type="subcellular location">
    <subcellularLocation>
        <location evidence="1">Cell membrane</location>
        <topology evidence="1">Multi-pass membrane protein</topology>
    </subcellularLocation>
</comment>
<feature type="domain" description="Major facilitator superfamily (MFS) profile" evidence="7">
    <location>
        <begin position="13"/>
        <end position="451"/>
    </location>
</feature>
<feature type="transmembrane region" description="Helical" evidence="6">
    <location>
        <begin position="317"/>
        <end position="339"/>
    </location>
</feature>
<dbReference type="KEGG" id="plw:D5F53_11620"/>
<feature type="transmembrane region" description="Helical" evidence="6">
    <location>
        <begin position="285"/>
        <end position="305"/>
    </location>
</feature>
<evidence type="ECO:0000256" key="6">
    <source>
        <dbReference type="SAM" id="Phobius"/>
    </source>
</evidence>
<evidence type="ECO:0000313" key="8">
    <source>
        <dbReference type="EMBL" id="AYB43903.1"/>
    </source>
</evidence>
<feature type="transmembrane region" description="Helical" evidence="6">
    <location>
        <begin position="421"/>
        <end position="446"/>
    </location>
</feature>
<protein>
    <submittedName>
        <fullName evidence="8">MFS transporter</fullName>
    </submittedName>
</protein>
<proteinExistence type="predicted"/>
<dbReference type="PANTHER" id="PTHR42718:SF9">
    <property type="entry name" value="MAJOR FACILITATOR SUPERFAMILY MULTIDRUG TRANSPORTER MFSC"/>
    <property type="match status" value="1"/>
</dbReference>
<evidence type="ECO:0000313" key="9">
    <source>
        <dbReference type="Proteomes" id="UP000266552"/>
    </source>
</evidence>
<feature type="transmembrane region" description="Helical" evidence="6">
    <location>
        <begin position="49"/>
        <end position="67"/>
    </location>
</feature>
<keyword evidence="2" id="KW-0813">Transport</keyword>
<organism evidence="8 9">
    <name type="scientific">Paenibacillus lautus</name>
    <name type="common">Bacillus lautus</name>
    <dbReference type="NCBI Taxonomy" id="1401"/>
    <lineage>
        <taxon>Bacteria</taxon>
        <taxon>Bacillati</taxon>
        <taxon>Bacillota</taxon>
        <taxon>Bacilli</taxon>
        <taxon>Bacillales</taxon>
        <taxon>Paenibacillaceae</taxon>
        <taxon>Paenibacillus</taxon>
    </lineage>
</organism>
<feature type="transmembrane region" description="Helical" evidence="6">
    <location>
        <begin position="378"/>
        <end position="401"/>
    </location>
</feature>
<reference evidence="8 9" key="1">
    <citation type="submission" date="2018-09" db="EMBL/GenBank/DDBJ databases">
        <title>Genome Sequence of Paenibacillus lautus Strain E7593-69, Azo Dye-Degrading Bacteria, Isolated from Commercial Tattoo Inks.</title>
        <authorList>
            <person name="Nho S.W."/>
            <person name="Kim S.-J."/>
            <person name="Kweon O."/>
            <person name="Cerniglia C.E."/>
        </authorList>
    </citation>
    <scope>NUCLEOTIDE SEQUENCE [LARGE SCALE GENOMIC DNA]</scope>
    <source>
        <strain evidence="8 9">E7593-69</strain>
    </source>
</reference>
<keyword evidence="9" id="KW-1185">Reference proteome</keyword>
<accession>A0A385TJR7</accession>
<evidence type="ECO:0000256" key="5">
    <source>
        <dbReference type="ARBA" id="ARBA00023136"/>
    </source>
</evidence>
<evidence type="ECO:0000256" key="3">
    <source>
        <dbReference type="ARBA" id="ARBA00022692"/>
    </source>
</evidence>
<dbReference type="Pfam" id="PF07690">
    <property type="entry name" value="MFS_1"/>
    <property type="match status" value="1"/>
</dbReference>
<evidence type="ECO:0000256" key="1">
    <source>
        <dbReference type="ARBA" id="ARBA00004651"/>
    </source>
</evidence>
<dbReference type="InterPro" id="IPR036259">
    <property type="entry name" value="MFS_trans_sf"/>
</dbReference>
<feature type="transmembrane region" description="Helical" evidence="6">
    <location>
        <begin position="79"/>
        <end position="97"/>
    </location>
</feature>
<dbReference type="GO" id="GO:0022857">
    <property type="term" value="F:transmembrane transporter activity"/>
    <property type="evidence" value="ECO:0007669"/>
    <property type="project" value="InterPro"/>
</dbReference>
<feature type="transmembrane region" description="Helical" evidence="6">
    <location>
        <begin position="12"/>
        <end position="34"/>
    </location>
</feature>
<feature type="transmembrane region" description="Helical" evidence="6">
    <location>
        <begin position="198"/>
        <end position="216"/>
    </location>
</feature>
<keyword evidence="5 6" id="KW-0472">Membrane</keyword>
<dbReference type="AlphaFoldDB" id="A0A385TJR7"/>
<keyword evidence="4 6" id="KW-1133">Transmembrane helix</keyword>
<dbReference type="InterPro" id="IPR011701">
    <property type="entry name" value="MFS"/>
</dbReference>